<keyword evidence="1" id="KW-0175">Coiled coil</keyword>
<reference evidence="2 3" key="1">
    <citation type="submission" date="2020-07" db="EMBL/GenBank/DDBJ databases">
        <title>Taxonomic proposal: Crassvirales, a new order of highly abundant and diverse bacterial viruses.</title>
        <authorList>
            <person name="Shkoporov A.N."/>
            <person name="Stockdale S.R."/>
            <person name="Guerin E."/>
            <person name="Ross R.P."/>
            <person name="Hill C."/>
        </authorList>
    </citation>
    <scope>NUCLEOTIDE SEQUENCE [LARGE SCALE GENOMIC DNA]</scope>
</reference>
<name>A0A7M1RX90_9CAUD</name>
<proteinExistence type="predicted"/>
<dbReference type="KEGG" id="vg:65129548"/>
<organism evidence="2 3">
    <name type="scientific">uncultured phage cr110_1</name>
    <dbReference type="NCBI Taxonomy" id="2772070"/>
    <lineage>
        <taxon>Viruses</taxon>
        <taxon>Duplodnaviria</taxon>
        <taxon>Heunggongvirae</taxon>
        <taxon>Uroviricota</taxon>
        <taxon>Caudoviricetes</taxon>
        <taxon>Crassvirales</taxon>
        <taxon>Intestiviridae</taxon>
        <taxon>Crudevirinae</taxon>
        <taxon>Delmidovirus</taxon>
        <taxon>Delmidovirus intestinihominis</taxon>
    </lineage>
</organism>
<dbReference type="GeneID" id="65129548"/>
<dbReference type="Proteomes" id="UP000593772">
    <property type="component" value="Segment"/>
</dbReference>
<dbReference type="RefSeq" id="YP_010111213.1">
    <property type="nucleotide sequence ID" value="NC_055879.1"/>
</dbReference>
<sequence>MPTIGTAAAENKEQEINKLAAAVETANNQNGETSQTLREKRDEDLNEPYFEDKYIVIALVSSFSLYRKANDKSLEERNEFIGSSVRSSRTLASNKGEVEAYFPNLIGVSPTNENFVRRVKEYLNNIQVKVDKLGKRLNISFHYHHVKDYYRFKNAEEAIDAEFAAVNRGDSTALDKAIENRIIKLNALESEKYRYGYPDNVADYLLYRHCLLYSDVAKDTAIINNKPNIRFYFRDEQKEKELEAKKRLEVNNAKRNFVNITANNKLFDDVYAAYCIFTNRPLIPSLAEDRVLKENNLDYFASQEPARFNKMCTDRDISLKAMIEKLIAYGILIRHPHSQNIVSGAGDFIGANMKEALAWFKNPDNGDMRTAYENQLKLA</sequence>
<evidence type="ECO:0000313" key="3">
    <source>
        <dbReference type="Proteomes" id="UP000593772"/>
    </source>
</evidence>
<protein>
    <submittedName>
        <fullName evidence="2">Uncharacterized protein</fullName>
    </submittedName>
</protein>
<evidence type="ECO:0000313" key="2">
    <source>
        <dbReference type="EMBL" id="QOR59055.1"/>
    </source>
</evidence>
<evidence type="ECO:0000256" key="1">
    <source>
        <dbReference type="SAM" id="Coils"/>
    </source>
</evidence>
<feature type="coiled-coil region" evidence="1">
    <location>
        <begin position="9"/>
        <end position="43"/>
    </location>
</feature>
<keyword evidence="3" id="KW-1185">Reference proteome</keyword>
<accession>A0A7M1RX90</accession>
<dbReference type="EMBL" id="MT774386">
    <property type="protein sequence ID" value="QOR59055.1"/>
    <property type="molecule type" value="Genomic_DNA"/>
</dbReference>